<sequence length="86" mass="9944">MNHASPTASRGSLDNSPDNVLQQNCDQMCLFLAHENEKTYFFHSSIFYLPISKMKKIVRLVDIFLVAVLVRLRFKPVMFCLFSSDK</sequence>
<keyword evidence="3" id="KW-1185">Reference proteome</keyword>
<proteinExistence type="predicted"/>
<reference evidence="2 3" key="1">
    <citation type="submission" date="2022-12" db="EMBL/GenBank/DDBJ databases">
        <title>Chromosome-level genome of Tegillarca granosa.</title>
        <authorList>
            <person name="Kim J."/>
        </authorList>
    </citation>
    <scope>NUCLEOTIDE SEQUENCE [LARGE SCALE GENOMIC DNA]</scope>
    <source>
        <strain evidence="2">Teg-2019</strain>
        <tissue evidence="2">Adductor muscle</tissue>
    </source>
</reference>
<evidence type="ECO:0000256" key="1">
    <source>
        <dbReference type="SAM" id="Phobius"/>
    </source>
</evidence>
<accession>A0ABQ9EVW6</accession>
<feature type="transmembrane region" description="Helical" evidence="1">
    <location>
        <begin position="57"/>
        <end position="74"/>
    </location>
</feature>
<keyword evidence="1" id="KW-0472">Membrane</keyword>
<keyword evidence="1" id="KW-0812">Transmembrane</keyword>
<name>A0ABQ9EVW6_TEGGR</name>
<evidence type="ECO:0000313" key="2">
    <source>
        <dbReference type="EMBL" id="KAJ8309307.1"/>
    </source>
</evidence>
<dbReference type="EMBL" id="JARBDR010000657">
    <property type="protein sequence ID" value="KAJ8309307.1"/>
    <property type="molecule type" value="Genomic_DNA"/>
</dbReference>
<evidence type="ECO:0000313" key="3">
    <source>
        <dbReference type="Proteomes" id="UP001217089"/>
    </source>
</evidence>
<keyword evidence="1" id="KW-1133">Transmembrane helix</keyword>
<dbReference type="Proteomes" id="UP001217089">
    <property type="component" value="Unassembled WGS sequence"/>
</dbReference>
<protein>
    <submittedName>
        <fullName evidence="2">Uncharacterized protein</fullName>
    </submittedName>
</protein>
<comment type="caution">
    <text evidence="2">The sequence shown here is derived from an EMBL/GenBank/DDBJ whole genome shotgun (WGS) entry which is preliminary data.</text>
</comment>
<gene>
    <name evidence="2" type="ORF">KUTeg_014181</name>
</gene>
<organism evidence="2 3">
    <name type="scientific">Tegillarca granosa</name>
    <name type="common">Malaysian cockle</name>
    <name type="synonym">Anadara granosa</name>
    <dbReference type="NCBI Taxonomy" id="220873"/>
    <lineage>
        <taxon>Eukaryota</taxon>
        <taxon>Metazoa</taxon>
        <taxon>Spiralia</taxon>
        <taxon>Lophotrochozoa</taxon>
        <taxon>Mollusca</taxon>
        <taxon>Bivalvia</taxon>
        <taxon>Autobranchia</taxon>
        <taxon>Pteriomorphia</taxon>
        <taxon>Arcoida</taxon>
        <taxon>Arcoidea</taxon>
        <taxon>Arcidae</taxon>
        <taxon>Tegillarca</taxon>
    </lineage>
</organism>